<sequence length="464" mass="52840">MNINELNDDCLKIVFSFIPFGELLADRRVCKDWKQVIDDYLSHVIHFAYNTSLNGNDGKYDVNLPRFGRYLQLMPKLTSLSVTDVEPLDPMIEILVAKCPHITRLYMKGVEGDGVESITLKAIEQLVAAYPALTHLDVPNCDVNDRMIEIVATRLPRLVRFNFGTDWDQLDDYRLSDGFTGQTLRYISATTKSLMIGESEGNDQMVIESLMAGPARQHVLALKIHLNELKHLSTICDQMPQLREFYCSFDGGDISGDVNNVGCVSHLQSLKNLEVLEVSDDGRNHCYSGCYSLYTLRSLTDAISGLSRLKVLRLLDHDNWHLNKESIDPLLSQLKRYCPDLTEFGVSAGLFDLKAKSYLLIGRLNLPVLTIQDDRIPNGWYDDIETHYMSNDDVVDLLKATKSMRRFRVENCLKIDNEAVKACLEVLASRSRRRIELIFVNMKNITEEMRNEFTVPPNVSLVFM</sequence>
<dbReference type="EMBL" id="OC869490">
    <property type="protein sequence ID" value="CAD7634582.1"/>
    <property type="molecule type" value="Genomic_DNA"/>
</dbReference>
<gene>
    <name evidence="2" type="ORF">OSB1V03_LOCUS14978</name>
</gene>
<dbReference type="OrthoDB" id="549243at2759"/>
<dbReference type="Pfam" id="PF00646">
    <property type="entry name" value="F-box"/>
    <property type="match status" value="1"/>
</dbReference>
<dbReference type="InterPro" id="IPR032675">
    <property type="entry name" value="LRR_dom_sf"/>
</dbReference>
<evidence type="ECO:0000313" key="2">
    <source>
        <dbReference type="EMBL" id="CAD7634582.1"/>
    </source>
</evidence>
<dbReference type="Gene3D" id="1.20.1280.50">
    <property type="match status" value="1"/>
</dbReference>
<organism evidence="2">
    <name type="scientific">Medioppia subpectinata</name>
    <dbReference type="NCBI Taxonomy" id="1979941"/>
    <lineage>
        <taxon>Eukaryota</taxon>
        <taxon>Metazoa</taxon>
        <taxon>Ecdysozoa</taxon>
        <taxon>Arthropoda</taxon>
        <taxon>Chelicerata</taxon>
        <taxon>Arachnida</taxon>
        <taxon>Acari</taxon>
        <taxon>Acariformes</taxon>
        <taxon>Sarcoptiformes</taxon>
        <taxon>Oribatida</taxon>
        <taxon>Brachypylina</taxon>
        <taxon>Oppioidea</taxon>
        <taxon>Oppiidae</taxon>
        <taxon>Medioppia</taxon>
    </lineage>
</organism>
<evidence type="ECO:0000259" key="1">
    <source>
        <dbReference type="Pfam" id="PF00646"/>
    </source>
</evidence>
<reference evidence="2" key="1">
    <citation type="submission" date="2020-11" db="EMBL/GenBank/DDBJ databases">
        <authorList>
            <person name="Tran Van P."/>
        </authorList>
    </citation>
    <scope>NUCLEOTIDE SEQUENCE</scope>
</reference>
<feature type="domain" description="F-box" evidence="1">
    <location>
        <begin position="4"/>
        <end position="40"/>
    </location>
</feature>
<dbReference type="PANTHER" id="PTHR38926">
    <property type="entry name" value="F-BOX DOMAIN CONTAINING PROTEIN, EXPRESSED"/>
    <property type="match status" value="1"/>
</dbReference>
<accession>A0A7R9L4B0</accession>
<dbReference type="Gene3D" id="3.80.10.10">
    <property type="entry name" value="Ribonuclease Inhibitor"/>
    <property type="match status" value="2"/>
</dbReference>
<evidence type="ECO:0000313" key="3">
    <source>
        <dbReference type="Proteomes" id="UP000759131"/>
    </source>
</evidence>
<dbReference type="SUPFAM" id="SSF52047">
    <property type="entry name" value="RNI-like"/>
    <property type="match status" value="1"/>
</dbReference>
<name>A0A7R9L4B0_9ACAR</name>
<proteinExistence type="predicted"/>
<dbReference type="InterPro" id="IPR001810">
    <property type="entry name" value="F-box_dom"/>
</dbReference>
<keyword evidence="3" id="KW-1185">Reference proteome</keyword>
<dbReference type="PANTHER" id="PTHR38926:SF5">
    <property type="entry name" value="F-BOX AND LEUCINE-RICH REPEAT PROTEIN 6"/>
    <property type="match status" value="1"/>
</dbReference>
<dbReference type="Proteomes" id="UP000759131">
    <property type="component" value="Unassembled WGS sequence"/>
</dbReference>
<dbReference type="SUPFAM" id="SSF81383">
    <property type="entry name" value="F-box domain"/>
    <property type="match status" value="1"/>
</dbReference>
<dbReference type="InterPro" id="IPR036047">
    <property type="entry name" value="F-box-like_dom_sf"/>
</dbReference>
<dbReference type="EMBL" id="CAJPIZ010014915">
    <property type="protein sequence ID" value="CAG2115012.1"/>
    <property type="molecule type" value="Genomic_DNA"/>
</dbReference>
<protein>
    <recommendedName>
        <fullName evidence="1">F-box domain-containing protein</fullName>
    </recommendedName>
</protein>
<dbReference type="AlphaFoldDB" id="A0A7R9L4B0"/>